<name>A0ACC2XFN1_9TREE</name>
<proteinExistence type="predicted"/>
<dbReference type="EMBL" id="JASBWV010000013">
    <property type="protein sequence ID" value="KAJ9122843.1"/>
    <property type="molecule type" value="Genomic_DNA"/>
</dbReference>
<organism evidence="1 2">
    <name type="scientific">Naganishia onofrii</name>
    <dbReference type="NCBI Taxonomy" id="1851511"/>
    <lineage>
        <taxon>Eukaryota</taxon>
        <taxon>Fungi</taxon>
        <taxon>Dikarya</taxon>
        <taxon>Basidiomycota</taxon>
        <taxon>Agaricomycotina</taxon>
        <taxon>Tremellomycetes</taxon>
        <taxon>Filobasidiales</taxon>
        <taxon>Filobasidiaceae</taxon>
        <taxon>Naganishia</taxon>
    </lineage>
</organism>
<accession>A0ACC2XFN1</accession>
<gene>
    <name evidence="1" type="ORF">QFC24_003879</name>
</gene>
<protein>
    <submittedName>
        <fullName evidence="1">Uncharacterized protein</fullName>
    </submittedName>
</protein>
<keyword evidence="2" id="KW-1185">Reference proteome</keyword>
<evidence type="ECO:0000313" key="2">
    <source>
        <dbReference type="Proteomes" id="UP001234202"/>
    </source>
</evidence>
<sequence>MVLATNGGRRNWSQNTWNNAPKEEQNDCSGRGGFYIKTGTNKELCCSEKTRIPPKDIHCPRGWSQHKRNGVCVPPQPTSDCDCKEGYNWNGNNWECDKNTSPKCKQNEWYHKRSNSCLPNKPDQPGKCPTDKSCPTGWQWNTKSKKCVPKDCEAPEPDCSDWEDSTQCCHHKPTPSKKPANGGGYGTGYGTAYKRDLSKARLREADQTTLKSDEVDATFCPAPLKAWYVSSGRSDSETRTHFPLPYI</sequence>
<dbReference type="Proteomes" id="UP001234202">
    <property type="component" value="Unassembled WGS sequence"/>
</dbReference>
<comment type="caution">
    <text evidence="1">The sequence shown here is derived from an EMBL/GenBank/DDBJ whole genome shotgun (WGS) entry which is preliminary data.</text>
</comment>
<reference evidence="1" key="1">
    <citation type="submission" date="2023-04" db="EMBL/GenBank/DDBJ databases">
        <title>Draft Genome sequencing of Naganishia species isolated from polar environments using Oxford Nanopore Technology.</title>
        <authorList>
            <person name="Leo P."/>
            <person name="Venkateswaran K."/>
        </authorList>
    </citation>
    <scope>NUCLEOTIDE SEQUENCE</scope>
    <source>
        <strain evidence="1">DBVPG 5303</strain>
    </source>
</reference>
<evidence type="ECO:0000313" key="1">
    <source>
        <dbReference type="EMBL" id="KAJ9122843.1"/>
    </source>
</evidence>